<evidence type="ECO:0000313" key="2">
    <source>
        <dbReference type="Proteomes" id="UP000077266"/>
    </source>
</evidence>
<organism evidence="1 2">
    <name type="scientific">Exidia glandulosa HHB12029</name>
    <dbReference type="NCBI Taxonomy" id="1314781"/>
    <lineage>
        <taxon>Eukaryota</taxon>
        <taxon>Fungi</taxon>
        <taxon>Dikarya</taxon>
        <taxon>Basidiomycota</taxon>
        <taxon>Agaricomycotina</taxon>
        <taxon>Agaricomycetes</taxon>
        <taxon>Auriculariales</taxon>
        <taxon>Exidiaceae</taxon>
        <taxon>Exidia</taxon>
    </lineage>
</organism>
<gene>
    <name evidence="1" type="ORF">EXIGLDRAFT_753359</name>
</gene>
<protein>
    <submittedName>
        <fullName evidence="1">Uncharacterized protein</fullName>
    </submittedName>
</protein>
<accession>A0A165DTY4</accession>
<reference evidence="1 2" key="1">
    <citation type="journal article" date="2016" name="Mol. Biol. Evol.">
        <title>Comparative Genomics of Early-Diverging Mushroom-Forming Fungi Provides Insights into the Origins of Lignocellulose Decay Capabilities.</title>
        <authorList>
            <person name="Nagy L.G."/>
            <person name="Riley R."/>
            <person name="Tritt A."/>
            <person name="Adam C."/>
            <person name="Daum C."/>
            <person name="Floudas D."/>
            <person name="Sun H."/>
            <person name="Yadav J.S."/>
            <person name="Pangilinan J."/>
            <person name="Larsson K.H."/>
            <person name="Matsuura K."/>
            <person name="Barry K."/>
            <person name="Labutti K."/>
            <person name="Kuo R."/>
            <person name="Ohm R.A."/>
            <person name="Bhattacharya S.S."/>
            <person name="Shirouzu T."/>
            <person name="Yoshinaga Y."/>
            <person name="Martin F.M."/>
            <person name="Grigoriev I.V."/>
            <person name="Hibbett D.S."/>
        </authorList>
    </citation>
    <scope>NUCLEOTIDE SEQUENCE [LARGE SCALE GENOMIC DNA]</scope>
    <source>
        <strain evidence="1 2">HHB12029</strain>
    </source>
</reference>
<name>A0A165DTY4_EXIGL</name>
<dbReference type="InParanoid" id="A0A165DTY4"/>
<evidence type="ECO:0000313" key="1">
    <source>
        <dbReference type="EMBL" id="KZV85350.1"/>
    </source>
</evidence>
<sequence length="152" mass="17235">MDQQKYPVCLPSDTDGLMRVLRRVKKWRDRADREDPAKLQSLQLARRIDGLCRPLFTDSTDNDPPSVSACAPAQCSHFRWPPHRTPPIPRNVDLAGRTVKIESALQSSISKHCSQVYVATVDDSPMTVILKVYQSSLHKDLDDLNENMETAY</sequence>
<keyword evidence="2" id="KW-1185">Reference proteome</keyword>
<dbReference type="AlphaFoldDB" id="A0A165DTY4"/>
<proteinExistence type="predicted"/>
<dbReference type="Proteomes" id="UP000077266">
    <property type="component" value="Unassembled WGS sequence"/>
</dbReference>
<dbReference type="EMBL" id="KV426191">
    <property type="protein sequence ID" value="KZV85350.1"/>
    <property type="molecule type" value="Genomic_DNA"/>
</dbReference>